<evidence type="ECO:0000313" key="1">
    <source>
        <dbReference type="EMBL" id="CDF78257.1"/>
    </source>
</evidence>
<dbReference type="STRING" id="1347342.BN863_5450"/>
<dbReference type="PATRIC" id="fig|1347342.6.peg.549"/>
<sequence>MNTLFNASATESIISRIQTLTENDIAIWGKMDAAQMLKHCQGPLNIALGHEKLNSKIGFIQKTILSFYKTSLYNDKPWKKNLPTAKEFVIKSPHIFLTEKENLILLIEEFSKKTEVQTWPDHPLFGYFTPEQWGKMQYKHLHHHLTQFNV</sequence>
<evidence type="ECO:0008006" key="3">
    <source>
        <dbReference type="Google" id="ProtNLM"/>
    </source>
</evidence>
<dbReference type="EMBL" id="HG315671">
    <property type="protein sequence ID" value="CDF78257.1"/>
    <property type="molecule type" value="Genomic_DNA"/>
</dbReference>
<dbReference type="RefSeq" id="WP_038533063.1">
    <property type="nucleotide sequence ID" value="NZ_HG315671.1"/>
</dbReference>
<reference evidence="1 2" key="1">
    <citation type="journal article" date="2013" name="Appl. Environ. Microbiol.">
        <title>The genome of the alga-associated marine flavobacterium Formosa agariphila KMM 3901T reveals a broad potential for degradation of algal polysaccharides.</title>
        <authorList>
            <person name="Mann A.J."/>
            <person name="Hahnke R.L."/>
            <person name="Huang S."/>
            <person name="Werner J."/>
            <person name="Xing P."/>
            <person name="Barbeyron T."/>
            <person name="Huettel B."/>
            <person name="Stueber K."/>
            <person name="Reinhardt R."/>
            <person name="Harder J."/>
            <person name="Gloeckner F.O."/>
            <person name="Amann R.I."/>
            <person name="Teeling H."/>
        </authorList>
    </citation>
    <scope>NUCLEOTIDE SEQUENCE [LARGE SCALE GENOMIC DNA]</scope>
    <source>
        <strain evidence="2">DSM 15362 / KCTC 12365 / LMG 23005 / KMM 3901</strain>
    </source>
</reference>
<accession>T2KHD0</accession>
<proteinExistence type="predicted"/>
<organism evidence="1 2">
    <name type="scientific">Formosa agariphila (strain DSM 15362 / KCTC 12365 / LMG 23005 / KMM 3901 / M-2Alg 35-1)</name>
    <dbReference type="NCBI Taxonomy" id="1347342"/>
    <lineage>
        <taxon>Bacteria</taxon>
        <taxon>Pseudomonadati</taxon>
        <taxon>Bacteroidota</taxon>
        <taxon>Flavobacteriia</taxon>
        <taxon>Flavobacteriales</taxon>
        <taxon>Flavobacteriaceae</taxon>
        <taxon>Formosa</taxon>
    </lineage>
</organism>
<gene>
    <name evidence="1" type="ORF">BN863_5450</name>
</gene>
<dbReference type="HOGENOM" id="CLU_142853_0_0_10"/>
<dbReference type="AlphaFoldDB" id="T2KHD0"/>
<dbReference type="OrthoDB" id="2599194at2"/>
<dbReference type="eggNOG" id="ENOG502ZRUR">
    <property type="taxonomic scope" value="Bacteria"/>
</dbReference>
<evidence type="ECO:0000313" key="2">
    <source>
        <dbReference type="Proteomes" id="UP000016160"/>
    </source>
</evidence>
<dbReference type="Pfam" id="PF07606">
    <property type="entry name" value="DUF1569"/>
    <property type="match status" value="1"/>
</dbReference>
<dbReference type="Proteomes" id="UP000016160">
    <property type="component" value="Chromosome"/>
</dbReference>
<keyword evidence="2" id="KW-1185">Reference proteome</keyword>
<name>T2KHD0_FORAG</name>
<dbReference type="InterPro" id="IPR011463">
    <property type="entry name" value="DUF1569"/>
</dbReference>
<protein>
    <recommendedName>
        <fullName evidence="3">DUF1569 domain-containing protein</fullName>
    </recommendedName>
</protein>